<dbReference type="GO" id="GO:0048278">
    <property type="term" value="P:vesicle docking"/>
    <property type="evidence" value="ECO:0007669"/>
    <property type="project" value="TreeGrafter"/>
</dbReference>
<sequence length="350" mass="38520">NCDYLQQLNKGSNRYVFWNFFFFNNPVISCPSLTFLTGHALPRRSPPPGLSPPHALAGAGTALPAEPAAAASAANPSPRWSPSTSPGQRRGERQGRGGDAAEVRFRAPAPRIARPDRAGMASSSDPWVKEYNEASRLADDINSMIAERGSLPQSGPEIMRHTSAIRRKITILGTRLDSLAALLARIPPKSLTDKELHKRQDMLSNLQSKAKQMATSFNMSNFANREDLLGQGKKADDMSRVAGLDNQGIVGLQRQVMKEQDEGLEKLEETVLSTKHIALAVNEELTLHTRLIDDLEDHVDVTNSRLQRVQRRLAILNKRTKGGCSCMCLLLSVVAIVILAVIVWLLIKYM</sequence>
<reference evidence="16 17" key="1">
    <citation type="journal article" date="2019" name="Sci. Rep.">
        <title>A high-quality genome of Eragrostis curvula grass provides insights into Poaceae evolution and supports new strategies to enhance forage quality.</title>
        <authorList>
            <person name="Carballo J."/>
            <person name="Santos B.A.C.M."/>
            <person name="Zappacosta D."/>
            <person name="Garbus I."/>
            <person name="Selva J.P."/>
            <person name="Gallo C.A."/>
            <person name="Diaz A."/>
            <person name="Albertini E."/>
            <person name="Caccamo M."/>
            <person name="Echenique V."/>
        </authorList>
    </citation>
    <scope>NUCLEOTIDE SEQUENCE [LARGE SCALE GENOMIC DNA]</scope>
    <source>
        <strain evidence="17">cv. Victoria</strain>
        <tissue evidence="16">Leaf</tissue>
    </source>
</reference>
<protein>
    <recommendedName>
        <fullName evidence="15">t-SNARE coiled-coil homology domain-containing protein</fullName>
    </recommendedName>
</protein>
<gene>
    <name evidence="16" type="ORF">EJB05_08751</name>
</gene>
<dbReference type="InterPro" id="IPR045242">
    <property type="entry name" value="Syntaxin"/>
</dbReference>
<evidence type="ECO:0000256" key="9">
    <source>
        <dbReference type="ARBA" id="ARBA00037801"/>
    </source>
</evidence>
<keyword evidence="6" id="KW-0333">Golgi apparatus</keyword>
<keyword evidence="3 14" id="KW-0812">Transmembrane</keyword>
<evidence type="ECO:0000256" key="4">
    <source>
        <dbReference type="ARBA" id="ARBA00022927"/>
    </source>
</evidence>
<keyword evidence="8 14" id="KW-0472">Membrane</keyword>
<dbReference type="PANTHER" id="PTHR19957">
    <property type="entry name" value="SYNTAXIN"/>
    <property type="match status" value="1"/>
</dbReference>
<comment type="subcellular location">
    <subcellularLocation>
        <location evidence="9">Golgi apparatus</location>
        <location evidence="9">trans-Golgi network membrane</location>
        <topology evidence="9">Single-pass type IV membrane protein</topology>
    </subcellularLocation>
    <subcellularLocation>
        <location evidence="11">Prevacuolar compartment membrane</location>
        <topology evidence="11">Single-pass type IV membrane protein</topology>
    </subcellularLocation>
</comment>
<evidence type="ECO:0000256" key="14">
    <source>
        <dbReference type="SAM" id="Phobius"/>
    </source>
</evidence>
<dbReference type="SUPFAM" id="SSF58038">
    <property type="entry name" value="SNARE fusion complex"/>
    <property type="match status" value="1"/>
</dbReference>
<feature type="compositionally biased region" description="Basic and acidic residues" evidence="13">
    <location>
        <begin position="89"/>
        <end position="105"/>
    </location>
</feature>
<dbReference type="AlphaFoldDB" id="A0A5J9W4W1"/>
<dbReference type="GO" id="GO:0006906">
    <property type="term" value="P:vesicle fusion"/>
    <property type="evidence" value="ECO:0007669"/>
    <property type="project" value="TreeGrafter"/>
</dbReference>
<feature type="region of interest" description="Disordered" evidence="13">
    <location>
        <begin position="65"/>
        <end position="125"/>
    </location>
</feature>
<dbReference type="PROSITE" id="PS50192">
    <property type="entry name" value="T_SNARE"/>
    <property type="match status" value="1"/>
</dbReference>
<accession>A0A5J9W4W1</accession>
<evidence type="ECO:0000313" key="16">
    <source>
        <dbReference type="EMBL" id="TVU42350.1"/>
    </source>
</evidence>
<dbReference type="GO" id="GO:0005794">
    <property type="term" value="C:Golgi apparatus"/>
    <property type="evidence" value="ECO:0007669"/>
    <property type="project" value="UniProtKB-SubCell"/>
</dbReference>
<feature type="transmembrane region" description="Helical" evidence="14">
    <location>
        <begin position="329"/>
        <end position="347"/>
    </location>
</feature>
<dbReference type="EMBL" id="RWGY01000005">
    <property type="protein sequence ID" value="TVU42350.1"/>
    <property type="molecule type" value="Genomic_DNA"/>
</dbReference>
<comment type="caution">
    <text evidence="16">The sequence shown here is derived from an EMBL/GenBank/DDBJ whole genome shotgun (WGS) entry which is preliminary data.</text>
</comment>
<keyword evidence="17" id="KW-1185">Reference proteome</keyword>
<dbReference type="CDD" id="cd15841">
    <property type="entry name" value="SNARE_Qc"/>
    <property type="match status" value="1"/>
</dbReference>
<comment type="function">
    <text evidence="10">Vesicle trafficking protein that functions in the secretory pathway.</text>
</comment>
<dbReference type="Pfam" id="PF05739">
    <property type="entry name" value="SNARE"/>
    <property type="match status" value="1"/>
</dbReference>
<evidence type="ECO:0000259" key="15">
    <source>
        <dbReference type="PROSITE" id="PS50192"/>
    </source>
</evidence>
<dbReference type="PANTHER" id="PTHR19957:SF285">
    <property type="entry name" value="SYNTAXIN-51-RELATED"/>
    <property type="match status" value="1"/>
</dbReference>
<dbReference type="GO" id="GO:0010008">
    <property type="term" value="C:endosome membrane"/>
    <property type="evidence" value="ECO:0007669"/>
    <property type="project" value="UniProtKB-ARBA"/>
</dbReference>
<dbReference type="Gene3D" id="1.20.5.110">
    <property type="match status" value="1"/>
</dbReference>
<evidence type="ECO:0000256" key="3">
    <source>
        <dbReference type="ARBA" id="ARBA00022692"/>
    </source>
</evidence>
<dbReference type="GO" id="GO:0031201">
    <property type="term" value="C:SNARE complex"/>
    <property type="evidence" value="ECO:0007669"/>
    <property type="project" value="TreeGrafter"/>
</dbReference>
<dbReference type="FunFam" id="1.20.5.110:FF:000030">
    <property type="entry name" value="syntaxin-51 isoform X2"/>
    <property type="match status" value="1"/>
</dbReference>
<feature type="domain" description="T-SNARE coiled-coil homology" evidence="15">
    <location>
        <begin position="254"/>
        <end position="316"/>
    </location>
</feature>
<name>A0A5J9W4W1_9POAL</name>
<keyword evidence="5 14" id="KW-1133">Transmembrane helix</keyword>
<dbReference type="GO" id="GO:0005484">
    <property type="term" value="F:SNAP receptor activity"/>
    <property type="evidence" value="ECO:0007669"/>
    <property type="project" value="TreeGrafter"/>
</dbReference>
<feature type="non-terminal residue" evidence="16">
    <location>
        <position position="1"/>
    </location>
</feature>
<evidence type="ECO:0000256" key="1">
    <source>
        <dbReference type="ARBA" id="ARBA00009063"/>
    </source>
</evidence>
<feature type="compositionally biased region" description="Low complexity" evidence="13">
    <location>
        <begin position="65"/>
        <end position="83"/>
    </location>
</feature>
<keyword evidence="7 12" id="KW-0175">Coiled coil</keyword>
<dbReference type="OrthoDB" id="428895at2759"/>
<evidence type="ECO:0000256" key="6">
    <source>
        <dbReference type="ARBA" id="ARBA00023034"/>
    </source>
</evidence>
<evidence type="ECO:0000256" key="8">
    <source>
        <dbReference type="ARBA" id="ARBA00023136"/>
    </source>
</evidence>
<dbReference type="GO" id="GO:0006886">
    <property type="term" value="P:intracellular protein transport"/>
    <property type="evidence" value="ECO:0007669"/>
    <property type="project" value="TreeGrafter"/>
</dbReference>
<proteinExistence type="inferred from homology"/>
<evidence type="ECO:0000256" key="5">
    <source>
        <dbReference type="ARBA" id="ARBA00022989"/>
    </source>
</evidence>
<dbReference type="Proteomes" id="UP000324897">
    <property type="component" value="Unassembled WGS sequence"/>
</dbReference>
<evidence type="ECO:0000313" key="17">
    <source>
        <dbReference type="Proteomes" id="UP000324897"/>
    </source>
</evidence>
<evidence type="ECO:0000256" key="12">
    <source>
        <dbReference type="SAM" id="Coils"/>
    </source>
</evidence>
<keyword evidence="2" id="KW-0813">Transport</keyword>
<keyword evidence="4" id="KW-0653">Protein transport</keyword>
<evidence type="ECO:0000256" key="7">
    <source>
        <dbReference type="ARBA" id="ARBA00023054"/>
    </source>
</evidence>
<dbReference type="InterPro" id="IPR000727">
    <property type="entry name" value="T_SNARE_dom"/>
</dbReference>
<dbReference type="GO" id="GO:0000149">
    <property type="term" value="F:SNARE binding"/>
    <property type="evidence" value="ECO:0007669"/>
    <property type="project" value="TreeGrafter"/>
</dbReference>
<evidence type="ECO:0000256" key="13">
    <source>
        <dbReference type="SAM" id="MobiDB-lite"/>
    </source>
</evidence>
<dbReference type="Gramene" id="TVU42350">
    <property type="protein sequence ID" value="TVU42350"/>
    <property type="gene ID" value="EJB05_08751"/>
</dbReference>
<comment type="similarity">
    <text evidence="1">Belongs to the syntaxin family.</text>
</comment>
<evidence type="ECO:0000256" key="11">
    <source>
        <dbReference type="ARBA" id="ARBA00060376"/>
    </source>
</evidence>
<dbReference type="SMART" id="SM00397">
    <property type="entry name" value="t_SNARE"/>
    <property type="match status" value="1"/>
</dbReference>
<evidence type="ECO:0000256" key="2">
    <source>
        <dbReference type="ARBA" id="ARBA00022448"/>
    </source>
</evidence>
<evidence type="ECO:0000256" key="10">
    <source>
        <dbReference type="ARBA" id="ARBA00054128"/>
    </source>
</evidence>
<feature type="coiled-coil region" evidence="12">
    <location>
        <begin position="292"/>
        <end position="319"/>
    </location>
</feature>
<organism evidence="16 17">
    <name type="scientific">Eragrostis curvula</name>
    <name type="common">weeping love grass</name>
    <dbReference type="NCBI Taxonomy" id="38414"/>
    <lineage>
        <taxon>Eukaryota</taxon>
        <taxon>Viridiplantae</taxon>
        <taxon>Streptophyta</taxon>
        <taxon>Embryophyta</taxon>
        <taxon>Tracheophyta</taxon>
        <taxon>Spermatophyta</taxon>
        <taxon>Magnoliopsida</taxon>
        <taxon>Liliopsida</taxon>
        <taxon>Poales</taxon>
        <taxon>Poaceae</taxon>
        <taxon>PACMAD clade</taxon>
        <taxon>Chloridoideae</taxon>
        <taxon>Eragrostideae</taxon>
        <taxon>Eragrostidinae</taxon>
        <taxon>Eragrostis</taxon>
    </lineage>
</organism>